<keyword evidence="2" id="KW-1185">Reference proteome</keyword>
<dbReference type="EMBL" id="QTSX02000014">
    <property type="protein sequence ID" value="KAJ9090166.1"/>
    <property type="molecule type" value="Genomic_DNA"/>
</dbReference>
<gene>
    <name evidence="1" type="ORF">DSO57_1005336</name>
</gene>
<accession>A0ACC2UU81</accession>
<organism evidence="1 2">
    <name type="scientific">Entomophthora muscae</name>
    <dbReference type="NCBI Taxonomy" id="34485"/>
    <lineage>
        <taxon>Eukaryota</taxon>
        <taxon>Fungi</taxon>
        <taxon>Fungi incertae sedis</taxon>
        <taxon>Zoopagomycota</taxon>
        <taxon>Entomophthoromycotina</taxon>
        <taxon>Entomophthoromycetes</taxon>
        <taxon>Entomophthorales</taxon>
        <taxon>Entomophthoraceae</taxon>
        <taxon>Entomophthora</taxon>
    </lineage>
</organism>
<protein>
    <submittedName>
        <fullName evidence="1">Uncharacterized protein</fullName>
    </submittedName>
</protein>
<dbReference type="Proteomes" id="UP001165960">
    <property type="component" value="Unassembled WGS sequence"/>
</dbReference>
<evidence type="ECO:0000313" key="1">
    <source>
        <dbReference type="EMBL" id="KAJ9090166.1"/>
    </source>
</evidence>
<comment type="caution">
    <text evidence="1">The sequence shown here is derived from an EMBL/GenBank/DDBJ whole genome shotgun (WGS) entry which is preliminary data.</text>
</comment>
<proteinExistence type="predicted"/>
<sequence length="235" mass="26429">MPTFKSASEFISKGKFKFYLGKVVKHPVHLLQALSFLKNPRKTRSRAVSNPVEIDAIKSTTGLNLSQESSGFPNSTPSWSGSADSKSQIAPQQSSGHNSQAFNYDLVQQQTELSVNKVAEYFRSELLMAGEDLLLLEKFNRLTKEQFEEMSSTAQDLLAGGSKMQQAFSDFEPLLNQIDEISLQVDYLELVANELDEYSYDLEEKVKTIRRRKELQRKSHGSYSNAPNSSSSSKR</sequence>
<evidence type="ECO:0000313" key="2">
    <source>
        <dbReference type="Proteomes" id="UP001165960"/>
    </source>
</evidence>
<name>A0ACC2UU81_9FUNG</name>
<reference evidence="1" key="1">
    <citation type="submission" date="2022-04" db="EMBL/GenBank/DDBJ databases">
        <title>Genome of the entomopathogenic fungus Entomophthora muscae.</title>
        <authorList>
            <person name="Elya C."/>
            <person name="Lovett B.R."/>
            <person name="Lee E."/>
            <person name="Macias A.M."/>
            <person name="Hajek A.E."/>
            <person name="De Bivort B.L."/>
            <person name="Kasson M.T."/>
            <person name="De Fine Licht H.H."/>
            <person name="Stajich J.E."/>
        </authorList>
    </citation>
    <scope>NUCLEOTIDE SEQUENCE</scope>
    <source>
        <strain evidence="1">Berkeley</strain>
    </source>
</reference>